<dbReference type="PANTHER" id="PTHR40841:SF2">
    <property type="entry name" value="SIDEROPHORE-DEGRADING ESTERASE (EUROFUNG)"/>
    <property type="match status" value="1"/>
</dbReference>
<comment type="caution">
    <text evidence="3">The sequence shown here is derived from an EMBL/GenBank/DDBJ whole genome shotgun (WGS) entry which is preliminary data.</text>
</comment>
<dbReference type="InterPro" id="IPR029058">
    <property type="entry name" value="AB_hydrolase_fold"/>
</dbReference>
<reference evidence="3 4" key="1">
    <citation type="submission" date="2022-06" db="EMBL/GenBank/DDBJ databases">
        <title>Rhizosaccharibacter gen. nov. sp. nov. KSS12, endophytic bacteria isolated from sugarcane.</title>
        <authorList>
            <person name="Pitiwittayakul N."/>
        </authorList>
    </citation>
    <scope>NUCLEOTIDE SEQUENCE [LARGE SCALE GENOMIC DNA]</scope>
    <source>
        <strain evidence="3 4">KSS12</strain>
    </source>
</reference>
<comment type="similarity">
    <text evidence="1">Belongs to the esterase D family.</text>
</comment>
<proteinExistence type="inferred from homology"/>
<evidence type="ECO:0000256" key="2">
    <source>
        <dbReference type="ARBA" id="ARBA00022801"/>
    </source>
</evidence>
<dbReference type="PANTHER" id="PTHR40841">
    <property type="entry name" value="SIDEROPHORE TRIACETYLFUSARININE C ESTERASE"/>
    <property type="match status" value="1"/>
</dbReference>
<dbReference type="SUPFAM" id="SSF53474">
    <property type="entry name" value="alpha/beta-Hydrolases"/>
    <property type="match status" value="1"/>
</dbReference>
<name>A0ABT1VXK0_9PROT</name>
<protein>
    <submittedName>
        <fullName evidence="3">Alpha/beta hydrolase-fold protein</fullName>
    </submittedName>
</protein>
<sequence>MPSSRPSWQEGGGRPYAIADTEVWDVPDPLSGRLYQLFIGLPPSYSDQSGRRYPVLYVTDADYGFPVLMRIGHRLNVEGPAVEEFLLVGLSYAKGDTGMASRRRDYTPTSGGSPDAPPGAVHGGGAAYMRYLHEQVLPWVATRYRTDEERRLFLGHSYGGLLGMQILFSQPDMFTGYVIGSPSLWYDDHEMVRREIAYAAAHRDLRAQVYMYVGEREVAGGGDPRRPNRYGMVADMLAMRRALDGRRYPSLRLRAEVLEDEDHLSVAPRGFTRGLKYLLPD</sequence>
<dbReference type="EMBL" id="JAMZEJ010000003">
    <property type="protein sequence ID" value="MCQ8240388.1"/>
    <property type="molecule type" value="Genomic_DNA"/>
</dbReference>
<keyword evidence="2 3" id="KW-0378">Hydrolase</keyword>
<organism evidence="3 4">
    <name type="scientific">Rhizosaccharibacter radicis</name>
    <dbReference type="NCBI Taxonomy" id="2782605"/>
    <lineage>
        <taxon>Bacteria</taxon>
        <taxon>Pseudomonadati</taxon>
        <taxon>Pseudomonadota</taxon>
        <taxon>Alphaproteobacteria</taxon>
        <taxon>Acetobacterales</taxon>
        <taxon>Acetobacteraceae</taxon>
        <taxon>Rhizosaccharibacter</taxon>
    </lineage>
</organism>
<dbReference type="GO" id="GO:0016787">
    <property type="term" value="F:hydrolase activity"/>
    <property type="evidence" value="ECO:0007669"/>
    <property type="project" value="UniProtKB-KW"/>
</dbReference>
<dbReference type="Proteomes" id="UP001524547">
    <property type="component" value="Unassembled WGS sequence"/>
</dbReference>
<dbReference type="RefSeq" id="WP_422919114.1">
    <property type="nucleotide sequence ID" value="NZ_JAMZEJ010000003.1"/>
</dbReference>
<gene>
    <name evidence="3" type="ORF">NFI88_05965</name>
</gene>
<dbReference type="InterPro" id="IPR000801">
    <property type="entry name" value="Esterase-like"/>
</dbReference>
<evidence type="ECO:0000313" key="3">
    <source>
        <dbReference type="EMBL" id="MCQ8240388.1"/>
    </source>
</evidence>
<evidence type="ECO:0000256" key="1">
    <source>
        <dbReference type="ARBA" id="ARBA00005622"/>
    </source>
</evidence>
<dbReference type="InterPro" id="IPR052558">
    <property type="entry name" value="Siderophore_Hydrolase_D"/>
</dbReference>
<dbReference type="Gene3D" id="3.40.50.1820">
    <property type="entry name" value="alpha/beta hydrolase"/>
    <property type="match status" value="1"/>
</dbReference>
<evidence type="ECO:0000313" key="4">
    <source>
        <dbReference type="Proteomes" id="UP001524547"/>
    </source>
</evidence>
<dbReference type="Pfam" id="PF00756">
    <property type="entry name" value="Esterase"/>
    <property type="match status" value="1"/>
</dbReference>
<keyword evidence="4" id="KW-1185">Reference proteome</keyword>
<accession>A0ABT1VXK0</accession>